<organism evidence="2 3">
    <name type="scientific">Mycobacterium kansasii</name>
    <dbReference type="NCBI Taxonomy" id="1768"/>
    <lineage>
        <taxon>Bacteria</taxon>
        <taxon>Bacillati</taxon>
        <taxon>Actinomycetota</taxon>
        <taxon>Actinomycetes</taxon>
        <taxon>Mycobacteriales</taxon>
        <taxon>Mycobacteriaceae</taxon>
        <taxon>Mycobacterium</taxon>
    </lineage>
</organism>
<comment type="caution">
    <text evidence="2">The sequence shown here is derived from an EMBL/GenBank/DDBJ whole genome shotgun (WGS) entry which is preliminary data.</text>
</comment>
<evidence type="ECO:0000313" key="3">
    <source>
        <dbReference type="Proteomes" id="UP000188532"/>
    </source>
</evidence>
<proteinExistence type="predicted"/>
<reference evidence="2 3" key="1">
    <citation type="submission" date="2017-02" db="EMBL/GenBank/DDBJ databases">
        <title>Complete genome sequences of Mycobacterium kansasii strains isolated from rhesus macaques.</title>
        <authorList>
            <person name="Panda A."/>
            <person name="Nagaraj S."/>
            <person name="Zhao X."/>
            <person name="Tettelin H."/>
            <person name="Detolla L.J."/>
        </authorList>
    </citation>
    <scope>NUCLEOTIDE SEQUENCE [LARGE SCALE GENOMIC DNA]</scope>
    <source>
        <strain evidence="2 3">11-3469</strain>
    </source>
</reference>
<feature type="compositionally biased region" description="Basic and acidic residues" evidence="1">
    <location>
        <begin position="92"/>
        <end position="112"/>
    </location>
</feature>
<dbReference type="Proteomes" id="UP000188532">
    <property type="component" value="Unassembled WGS sequence"/>
</dbReference>
<gene>
    <name evidence="2" type="ORF">BZL29_6657</name>
</gene>
<feature type="region of interest" description="Disordered" evidence="1">
    <location>
        <begin position="85"/>
        <end position="138"/>
    </location>
</feature>
<accession>A0A1V3WLU8</accession>
<protein>
    <submittedName>
        <fullName evidence="2">Uncharacterized protein</fullName>
    </submittedName>
</protein>
<dbReference type="AlphaFoldDB" id="A0A1V3WLU8"/>
<dbReference type="EMBL" id="MVBN01000008">
    <property type="protein sequence ID" value="OOK67949.1"/>
    <property type="molecule type" value="Genomic_DNA"/>
</dbReference>
<evidence type="ECO:0000313" key="2">
    <source>
        <dbReference type="EMBL" id="OOK67949.1"/>
    </source>
</evidence>
<name>A0A1V3WLU8_MYCKA</name>
<evidence type="ECO:0000256" key="1">
    <source>
        <dbReference type="SAM" id="MobiDB-lite"/>
    </source>
</evidence>
<feature type="compositionally biased region" description="Basic and acidic residues" evidence="1">
    <location>
        <begin position="123"/>
        <end position="135"/>
    </location>
</feature>
<sequence>MGDDRAGGVEHHRVSDRALCPAQDGAGFGRIGLRVTAQQLVELGTCEAESRGIESQFVDGARLHPPDRAGGRRGQLVEPVVAVHHQHAGPARGKDPGHHLGEVSERAADQPRPRPGRIRQRPKQIEHRGHADLAAHHRGVPVRRMELRREAKTNPDFLEAAHHLIGIQVDAHPERFQGVGSPDNDDAARLPCLTTGTPAAATTMAAIVDRLTVLIPSPPVPTTSTASSGTAWAGIGRAWSSITPANSATSSAVGTFIVIATANAAICAGRAAPVMI</sequence>